<name>A0A9D1ZVS8_9FIRM</name>
<evidence type="ECO:0000313" key="2">
    <source>
        <dbReference type="Proteomes" id="UP000886750"/>
    </source>
</evidence>
<reference evidence="1" key="2">
    <citation type="submission" date="2021-04" db="EMBL/GenBank/DDBJ databases">
        <authorList>
            <person name="Gilroy R."/>
        </authorList>
    </citation>
    <scope>NUCLEOTIDE SEQUENCE</scope>
    <source>
        <strain evidence="1">1345</strain>
    </source>
</reference>
<organism evidence="1 2">
    <name type="scientific">Candidatus Borkfalkia excrementigallinarum</name>
    <dbReference type="NCBI Taxonomy" id="2838506"/>
    <lineage>
        <taxon>Bacteria</taxon>
        <taxon>Bacillati</taxon>
        <taxon>Bacillota</taxon>
        <taxon>Clostridia</taxon>
        <taxon>Christensenellales</taxon>
        <taxon>Christensenellaceae</taxon>
        <taxon>Candidatus Borkfalkia</taxon>
    </lineage>
</organism>
<proteinExistence type="predicted"/>
<sequence>MQTVIEQEKDICQKLNRSDPCALKALDDLFVRFELDDHMRPTVHPLLIRALFIEQVSEERWKLTVKGNVGITTSYRYRHMYINFFNIRYEVAQKQAEVAQTSAR</sequence>
<dbReference type="AlphaFoldDB" id="A0A9D1ZVS8"/>
<dbReference type="EMBL" id="DXCQ01000046">
    <property type="protein sequence ID" value="HIY97077.1"/>
    <property type="molecule type" value="Genomic_DNA"/>
</dbReference>
<comment type="caution">
    <text evidence="1">The sequence shown here is derived from an EMBL/GenBank/DDBJ whole genome shotgun (WGS) entry which is preliminary data.</text>
</comment>
<reference evidence="1" key="1">
    <citation type="journal article" date="2021" name="PeerJ">
        <title>Extensive microbial diversity within the chicken gut microbiome revealed by metagenomics and culture.</title>
        <authorList>
            <person name="Gilroy R."/>
            <person name="Ravi A."/>
            <person name="Getino M."/>
            <person name="Pursley I."/>
            <person name="Horton D.L."/>
            <person name="Alikhan N.F."/>
            <person name="Baker D."/>
            <person name="Gharbi K."/>
            <person name="Hall N."/>
            <person name="Watson M."/>
            <person name="Adriaenssens E.M."/>
            <person name="Foster-Nyarko E."/>
            <person name="Jarju S."/>
            <person name="Secka A."/>
            <person name="Antonio M."/>
            <person name="Oren A."/>
            <person name="Chaudhuri R.R."/>
            <person name="La Ragione R."/>
            <person name="Hildebrand F."/>
            <person name="Pallen M.J."/>
        </authorList>
    </citation>
    <scope>NUCLEOTIDE SEQUENCE</scope>
    <source>
        <strain evidence="1">1345</strain>
    </source>
</reference>
<evidence type="ECO:0000313" key="1">
    <source>
        <dbReference type="EMBL" id="HIY97077.1"/>
    </source>
</evidence>
<accession>A0A9D1ZVS8</accession>
<gene>
    <name evidence="1" type="ORF">H9729_05255</name>
</gene>
<protein>
    <submittedName>
        <fullName evidence="1">Uncharacterized protein</fullName>
    </submittedName>
</protein>
<dbReference type="Proteomes" id="UP000886750">
    <property type="component" value="Unassembled WGS sequence"/>
</dbReference>